<gene>
    <name evidence="3" type="ORF">D5R40_16570</name>
</gene>
<dbReference type="EMBL" id="RCBY01000090">
    <property type="protein sequence ID" value="RQH39660.1"/>
    <property type="molecule type" value="Genomic_DNA"/>
</dbReference>
<sequence length="805" mass="87731">MKRTFPSKGKSAAICELHTEATIDQSKQISIVGSKKTSSAAAMIGLAAISTTMGASGILLSGKGNIAVAAELPGVDTNKHELSTRELNVTGVSRSKGLLLQKLTQGYVEVEENTDSEVEATQPETVLPSEHTLGEKSFFPIELQHKYSQTKARKSEQEKETLVFSEPKINKLETNELPPLGLLAKVQDKEPIGSNSKLIDRLKVEINPVQKPENLSTKSSLELRYEQYISDPVGKSFDKSKEKFLENRNGKSENLVVEEPALQMATSSESDNSPTAKQVGDSQIDIAQESIKAQGTKLQGAVVIDSEMTSTPVSLVYKVRVGDTLSLIAKENNVSVEVLARANNIKNLDVIEAAKLLKIPQQPFSESLKLVSSTSSNSTKEEFSQPSLETTANQFNIPEAKLPNIKSNYLSYSVPSLTGAEVAPQRSVQLVSWSEGLNDQEHQIHKKPKEFSTLTQLVVTDSPKNPLVNKVWPDNLGARESRQNSFSNSQPVQPLPVDINTESDELLPTAKSEGQNNPYANRLRSEISRLREEYNNQKELEDSQIITSEAINIPVPEPSSSQQNLPNNSQILTENNSSRYLQPTYQEEVSSSQTTQWSEEMGTNRPEIRNPATVVKELPLEREISQSQGSSFMATSPTGANFNEILNNPSLGKMVSPDLPPLGKADTYLPGGSMQFTGYTWPSKGTLTSGYGWRWGRMHRGIDIAAPTGTPIVAAAPGVVTYANWNSGGYGNLVEIKHPNGSLTVYAHNSQILVREGQKVAQGELIAKMGSTGRSTGPHLHFEIHPTGNGAVNPMALLRSGVAYH</sequence>
<dbReference type="OrthoDB" id="507840at2"/>
<name>A0A3N6P9X0_9CYAN</name>
<reference evidence="3 4" key="1">
    <citation type="journal article" date="2018" name="ACS Chem. Biol.">
        <title>Ketoreductase domain dysfunction expands chemodiversity: malyngamide biosynthesis in the cyanobacterium Okeania hirsuta.</title>
        <authorList>
            <person name="Moss N.A."/>
            <person name="Leao T."/>
            <person name="Rankin M."/>
            <person name="McCullough T.M."/>
            <person name="Qu P."/>
            <person name="Korobeynikov A."/>
            <person name="Smith J.L."/>
            <person name="Gerwick L."/>
            <person name="Gerwick W.H."/>
        </authorList>
    </citation>
    <scope>NUCLEOTIDE SEQUENCE [LARGE SCALE GENOMIC DNA]</scope>
    <source>
        <strain evidence="3 4">PAB10Feb10-1</strain>
    </source>
</reference>
<dbReference type="PANTHER" id="PTHR21666:SF270">
    <property type="entry name" value="MUREIN HYDROLASE ACTIVATOR ENVC"/>
    <property type="match status" value="1"/>
</dbReference>
<dbReference type="PROSITE" id="PS51782">
    <property type="entry name" value="LYSM"/>
    <property type="match status" value="1"/>
</dbReference>
<dbReference type="SUPFAM" id="SSF54106">
    <property type="entry name" value="LysM domain"/>
    <property type="match status" value="1"/>
</dbReference>
<dbReference type="Proteomes" id="UP000269154">
    <property type="component" value="Unassembled WGS sequence"/>
</dbReference>
<dbReference type="RefSeq" id="WP_124154908.1">
    <property type="nucleotide sequence ID" value="NZ_CAWOLW010000707.1"/>
</dbReference>
<proteinExistence type="predicted"/>
<dbReference type="InterPro" id="IPR016047">
    <property type="entry name" value="M23ase_b-sheet_dom"/>
</dbReference>
<dbReference type="Pfam" id="PF01476">
    <property type="entry name" value="LysM"/>
    <property type="match status" value="1"/>
</dbReference>
<protein>
    <submittedName>
        <fullName evidence="3">LysM peptidoglycan-binding domain-containing protein</fullName>
    </submittedName>
</protein>
<evidence type="ECO:0000313" key="3">
    <source>
        <dbReference type="EMBL" id="RQH39660.1"/>
    </source>
</evidence>
<dbReference type="AlphaFoldDB" id="A0A3N6P9X0"/>
<dbReference type="PANTHER" id="PTHR21666">
    <property type="entry name" value="PEPTIDASE-RELATED"/>
    <property type="match status" value="1"/>
</dbReference>
<dbReference type="InterPro" id="IPR050570">
    <property type="entry name" value="Cell_wall_metabolism_enzyme"/>
</dbReference>
<dbReference type="Gene3D" id="2.70.70.10">
    <property type="entry name" value="Glucose Permease (Domain IIA)"/>
    <property type="match status" value="1"/>
</dbReference>
<dbReference type="Pfam" id="PF01551">
    <property type="entry name" value="Peptidase_M23"/>
    <property type="match status" value="1"/>
</dbReference>
<dbReference type="InterPro" id="IPR018392">
    <property type="entry name" value="LysM"/>
</dbReference>
<dbReference type="Gene3D" id="3.10.350.10">
    <property type="entry name" value="LysM domain"/>
    <property type="match status" value="1"/>
</dbReference>
<dbReference type="InterPro" id="IPR011055">
    <property type="entry name" value="Dup_hybrid_motif"/>
</dbReference>
<dbReference type="SMART" id="SM00257">
    <property type="entry name" value="LysM"/>
    <property type="match status" value="1"/>
</dbReference>
<dbReference type="SUPFAM" id="SSF51261">
    <property type="entry name" value="Duplicated hybrid motif"/>
    <property type="match status" value="1"/>
</dbReference>
<dbReference type="GO" id="GO:0004222">
    <property type="term" value="F:metalloendopeptidase activity"/>
    <property type="evidence" value="ECO:0007669"/>
    <property type="project" value="TreeGrafter"/>
</dbReference>
<keyword evidence="4" id="KW-1185">Reference proteome</keyword>
<organism evidence="3 4">
    <name type="scientific">Okeania hirsuta</name>
    <dbReference type="NCBI Taxonomy" id="1458930"/>
    <lineage>
        <taxon>Bacteria</taxon>
        <taxon>Bacillati</taxon>
        <taxon>Cyanobacteriota</taxon>
        <taxon>Cyanophyceae</taxon>
        <taxon>Oscillatoriophycideae</taxon>
        <taxon>Oscillatoriales</taxon>
        <taxon>Microcoleaceae</taxon>
        <taxon>Okeania</taxon>
    </lineage>
</organism>
<accession>A0A3N6P9X0</accession>
<comment type="caution">
    <text evidence="3">The sequence shown here is derived from an EMBL/GenBank/DDBJ whole genome shotgun (WGS) entry which is preliminary data.</text>
</comment>
<feature type="domain" description="LysM" evidence="2">
    <location>
        <begin position="315"/>
        <end position="359"/>
    </location>
</feature>
<evidence type="ECO:0000313" key="4">
    <source>
        <dbReference type="Proteomes" id="UP000269154"/>
    </source>
</evidence>
<dbReference type="CDD" id="cd12797">
    <property type="entry name" value="M23_peptidase"/>
    <property type="match status" value="1"/>
</dbReference>
<evidence type="ECO:0000256" key="1">
    <source>
        <dbReference type="SAM" id="MobiDB-lite"/>
    </source>
</evidence>
<dbReference type="CDD" id="cd00118">
    <property type="entry name" value="LysM"/>
    <property type="match status" value="1"/>
</dbReference>
<dbReference type="InterPro" id="IPR036779">
    <property type="entry name" value="LysM_dom_sf"/>
</dbReference>
<feature type="region of interest" description="Disordered" evidence="1">
    <location>
        <begin position="112"/>
        <end position="131"/>
    </location>
</feature>
<evidence type="ECO:0000259" key="2">
    <source>
        <dbReference type="PROSITE" id="PS51782"/>
    </source>
</evidence>